<keyword evidence="5" id="KW-0282">Flagellum</keyword>
<feature type="coiled-coil region" evidence="2">
    <location>
        <begin position="32"/>
        <end position="69"/>
    </location>
</feature>
<organism evidence="5 6">
    <name type="scientific">Candidatus Omnitrophus magneticus</name>
    <dbReference type="NCBI Taxonomy" id="1609969"/>
    <lineage>
        <taxon>Bacteria</taxon>
        <taxon>Pseudomonadati</taxon>
        <taxon>Candidatus Omnitrophota</taxon>
        <taxon>Candidatus Omnitrophus</taxon>
    </lineage>
</organism>
<evidence type="ECO:0000313" key="5">
    <source>
        <dbReference type="EMBL" id="KJJ84372.1"/>
    </source>
</evidence>
<evidence type="ECO:0000259" key="4">
    <source>
        <dbReference type="PROSITE" id="PS51123"/>
    </source>
</evidence>
<dbReference type="EMBL" id="JYNY01000372">
    <property type="protein sequence ID" value="KJJ84372.1"/>
    <property type="molecule type" value="Genomic_DNA"/>
</dbReference>
<dbReference type="CDD" id="cd07185">
    <property type="entry name" value="OmpA_C-like"/>
    <property type="match status" value="1"/>
</dbReference>
<keyword evidence="3" id="KW-1133">Transmembrane helix</keyword>
<protein>
    <submittedName>
        <fullName evidence="5">Flagellar motor protein MotB</fullName>
    </submittedName>
</protein>
<dbReference type="PATRIC" id="fig|1609969.3.peg.1961"/>
<dbReference type="PRINTS" id="PR01023">
    <property type="entry name" value="NAFLGMOTY"/>
</dbReference>
<dbReference type="Proteomes" id="UP000033428">
    <property type="component" value="Unassembled WGS sequence"/>
</dbReference>
<dbReference type="Gene3D" id="3.30.1330.60">
    <property type="entry name" value="OmpA-like domain"/>
    <property type="match status" value="1"/>
</dbReference>
<dbReference type="PANTHER" id="PTHR30329">
    <property type="entry name" value="STATOR ELEMENT OF FLAGELLAR MOTOR COMPLEX"/>
    <property type="match status" value="1"/>
</dbReference>
<keyword evidence="5" id="KW-0969">Cilium</keyword>
<keyword evidence="6" id="KW-1185">Reference proteome</keyword>
<reference evidence="5 6" key="1">
    <citation type="submission" date="2015-02" db="EMBL/GenBank/DDBJ databases">
        <title>Single-cell genomics of uncultivated deep-branching MTB reveals a conserved set of magnetosome genes.</title>
        <authorList>
            <person name="Kolinko S."/>
            <person name="Richter M."/>
            <person name="Glockner F.O."/>
            <person name="Brachmann A."/>
            <person name="Schuler D."/>
        </authorList>
    </citation>
    <scope>NUCLEOTIDE SEQUENCE [LARGE SCALE GENOMIC DNA]</scope>
    <source>
        <strain evidence="5">SKK-01</strain>
    </source>
</reference>
<dbReference type="Pfam" id="PF00691">
    <property type="entry name" value="OmpA"/>
    <property type="match status" value="1"/>
</dbReference>
<gene>
    <name evidence="5" type="ORF">OMAG_001835</name>
</gene>
<dbReference type="PROSITE" id="PS51123">
    <property type="entry name" value="OMPA_2"/>
    <property type="match status" value="1"/>
</dbReference>
<feature type="transmembrane region" description="Helical" evidence="3">
    <location>
        <begin position="6"/>
        <end position="29"/>
    </location>
</feature>
<evidence type="ECO:0000256" key="1">
    <source>
        <dbReference type="PROSITE-ProRule" id="PRU00473"/>
    </source>
</evidence>
<dbReference type="InterPro" id="IPR050330">
    <property type="entry name" value="Bact_OuterMem_StrucFunc"/>
</dbReference>
<name>A0A0F0CMA0_9BACT</name>
<dbReference type="SUPFAM" id="SSF103088">
    <property type="entry name" value="OmpA-like"/>
    <property type="match status" value="1"/>
</dbReference>
<evidence type="ECO:0000256" key="2">
    <source>
        <dbReference type="SAM" id="Coils"/>
    </source>
</evidence>
<evidence type="ECO:0000313" key="6">
    <source>
        <dbReference type="Proteomes" id="UP000033428"/>
    </source>
</evidence>
<keyword evidence="2" id="KW-0175">Coiled coil</keyword>
<keyword evidence="1 3" id="KW-0472">Membrane</keyword>
<keyword evidence="3" id="KW-0812">Transmembrane</keyword>
<accession>A0A0F0CMA0</accession>
<proteinExistence type="predicted"/>
<dbReference type="InterPro" id="IPR036737">
    <property type="entry name" value="OmpA-like_sf"/>
</dbReference>
<feature type="domain" description="OmpA-like" evidence="4">
    <location>
        <begin position="86"/>
        <end position="208"/>
    </location>
</feature>
<evidence type="ECO:0000256" key="3">
    <source>
        <dbReference type="SAM" id="Phobius"/>
    </source>
</evidence>
<dbReference type="PANTHER" id="PTHR30329:SF21">
    <property type="entry name" value="LIPOPROTEIN YIAD-RELATED"/>
    <property type="match status" value="1"/>
</dbReference>
<keyword evidence="5" id="KW-0966">Cell projection</keyword>
<comment type="caution">
    <text evidence="5">The sequence shown here is derived from an EMBL/GenBank/DDBJ whole genome shotgun (WGS) entry which is preliminary data.</text>
</comment>
<sequence length="222" mass="25485">MRSKKFFVMVTALIFMAEFLMSGCALNYYKQSPKSRKKINELEAKVDELERLRKEEQDKFANVKDMLEQKLRDQIDNDQISLKMRDEGLVIVLSDNILFASGKAELRDEALPILQKVSAIIKSEVPDKNIGVGGHTDNVPIKYSNWKSNWELSTARATTVLYYLESQGVLSERLSATGYGEYRPVSSNDTARGRAQNRRVEIMILPEYKKEKQEDTSTTYEK</sequence>
<dbReference type="AlphaFoldDB" id="A0A0F0CMA0"/>
<dbReference type="InterPro" id="IPR006665">
    <property type="entry name" value="OmpA-like"/>
</dbReference>
<dbReference type="GO" id="GO:0016020">
    <property type="term" value="C:membrane"/>
    <property type="evidence" value="ECO:0007669"/>
    <property type="project" value="UniProtKB-UniRule"/>
</dbReference>